<dbReference type="InterPro" id="IPR036565">
    <property type="entry name" value="Mur-like_cat_sf"/>
</dbReference>
<dbReference type="SUPFAM" id="SSF53244">
    <property type="entry name" value="MurD-like peptide ligases, peptide-binding domain"/>
    <property type="match status" value="1"/>
</dbReference>
<dbReference type="GO" id="GO:0005737">
    <property type="term" value="C:cytoplasm"/>
    <property type="evidence" value="ECO:0007669"/>
    <property type="project" value="UniProtKB-SubCell"/>
</dbReference>
<dbReference type="EC" id="6.3.2.10" evidence="10 11"/>
<evidence type="ECO:0000256" key="10">
    <source>
        <dbReference type="HAMAP-Rule" id="MF_02019"/>
    </source>
</evidence>
<keyword evidence="5 10" id="KW-0067">ATP-binding</keyword>
<dbReference type="PANTHER" id="PTHR43024">
    <property type="entry name" value="UDP-N-ACETYLMURAMOYL-TRIPEPTIDE--D-ALANYL-D-ALANINE LIGASE"/>
    <property type="match status" value="1"/>
</dbReference>
<dbReference type="InterPro" id="IPR004101">
    <property type="entry name" value="Mur_ligase_C"/>
</dbReference>
<dbReference type="InterPro" id="IPR051046">
    <property type="entry name" value="MurCDEF_CellWall_CoF430Synth"/>
</dbReference>
<dbReference type="RefSeq" id="WP_212686353.1">
    <property type="nucleotide sequence ID" value="NZ_JAGSPN010000001.1"/>
</dbReference>
<evidence type="ECO:0000313" key="15">
    <source>
        <dbReference type="EMBL" id="MBR7781011.1"/>
    </source>
</evidence>
<keyword evidence="7 10" id="KW-0573">Peptidoglycan synthesis</keyword>
<comment type="similarity">
    <text evidence="10">Belongs to the MurCDEF family. MurF subfamily.</text>
</comment>
<evidence type="ECO:0000256" key="8">
    <source>
        <dbReference type="ARBA" id="ARBA00023306"/>
    </source>
</evidence>
<evidence type="ECO:0000256" key="9">
    <source>
        <dbReference type="ARBA" id="ARBA00023316"/>
    </source>
</evidence>
<feature type="domain" description="Mur ligase central" evidence="14">
    <location>
        <begin position="106"/>
        <end position="294"/>
    </location>
</feature>
<comment type="pathway">
    <text evidence="10 11">Cell wall biogenesis; peptidoglycan biosynthesis.</text>
</comment>
<dbReference type="InterPro" id="IPR000713">
    <property type="entry name" value="Mur_ligase_N"/>
</dbReference>
<keyword evidence="6 10" id="KW-0133">Cell shape</keyword>
<evidence type="ECO:0000256" key="2">
    <source>
        <dbReference type="ARBA" id="ARBA00022598"/>
    </source>
</evidence>
<dbReference type="SUPFAM" id="SSF53623">
    <property type="entry name" value="MurD-like peptide ligases, catalytic domain"/>
    <property type="match status" value="1"/>
</dbReference>
<dbReference type="InterPro" id="IPR013221">
    <property type="entry name" value="Mur_ligase_cen"/>
</dbReference>
<evidence type="ECO:0000313" key="16">
    <source>
        <dbReference type="Proteomes" id="UP000680067"/>
    </source>
</evidence>
<keyword evidence="1 10" id="KW-0963">Cytoplasm</keyword>
<dbReference type="GO" id="GO:0009252">
    <property type="term" value="P:peptidoglycan biosynthetic process"/>
    <property type="evidence" value="ECO:0007669"/>
    <property type="project" value="UniProtKB-UniRule"/>
</dbReference>
<dbReference type="Gene3D" id="3.90.190.20">
    <property type="entry name" value="Mur ligase, C-terminal domain"/>
    <property type="match status" value="1"/>
</dbReference>
<feature type="domain" description="Mur ligase C-terminal" evidence="13">
    <location>
        <begin position="317"/>
        <end position="435"/>
    </location>
</feature>
<keyword evidence="2 10" id="KW-0436">Ligase</keyword>
<comment type="subcellular location">
    <subcellularLocation>
        <location evidence="10 11">Cytoplasm</location>
    </subcellularLocation>
</comment>
<comment type="function">
    <text evidence="10 11">Involved in cell wall formation. Catalyzes the final step in the synthesis of UDP-N-acetylmuramoyl-pentapeptide, the precursor of murein.</text>
</comment>
<dbReference type="GO" id="GO:0005524">
    <property type="term" value="F:ATP binding"/>
    <property type="evidence" value="ECO:0007669"/>
    <property type="project" value="UniProtKB-UniRule"/>
</dbReference>
<dbReference type="HAMAP" id="MF_02019">
    <property type="entry name" value="MurF"/>
    <property type="match status" value="1"/>
</dbReference>
<comment type="catalytic activity">
    <reaction evidence="10 11">
        <text>D-alanyl-D-alanine + UDP-N-acetyl-alpha-D-muramoyl-L-alanyl-gamma-D-glutamyl-meso-2,6-diaminopimelate + ATP = UDP-N-acetyl-alpha-D-muramoyl-L-alanyl-gamma-D-glutamyl-meso-2,6-diaminopimeloyl-D-alanyl-D-alanine + ADP + phosphate + H(+)</text>
        <dbReference type="Rhea" id="RHEA:28374"/>
        <dbReference type="ChEBI" id="CHEBI:15378"/>
        <dbReference type="ChEBI" id="CHEBI:30616"/>
        <dbReference type="ChEBI" id="CHEBI:43474"/>
        <dbReference type="ChEBI" id="CHEBI:57822"/>
        <dbReference type="ChEBI" id="CHEBI:61386"/>
        <dbReference type="ChEBI" id="CHEBI:83905"/>
        <dbReference type="ChEBI" id="CHEBI:456216"/>
        <dbReference type="EC" id="6.3.2.10"/>
    </reaction>
</comment>
<dbReference type="InterPro" id="IPR035911">
    <property type="entry name" value="MurE/MurF_N"/>
</dbReference>
<evidence type="ECO:0000256" key="6">
    <source>
        <dbReference type="ARBA" id="ARBA00022960"/>
    </source>
</evidence>
<evidence type="ECO:0000256" key="5">
    <source>
        <dbReference type="ARBA" id="ARBA00022840"/>
    </source>
</evidence>
<keyword evidence="4 10" id="KW-0547">Nucleotide-binding</keyword>
<protein>
    <recommendedName>
        <fullName evidence="10 11">UDP-N-acetylmuramoyl-tripeptide--D-alanyl-D-alanine ligase</fullName>
        <ecNumber evidence="10 11">6.3.2.10</ecNumber>
    </recommendedName>
    <alternativeName>
        <fullName evidence="10">D-alanyl-D-alanine-adding enzyme</fullName>
    </alternativeName>
</protein>
<dbReference type="Gene3D" id="3.40.1190.10">
    <property type="entry name" value="Mur-like, catalytic domain"/>
    <property type="match status" value="1"/>
</dbReference>
<keyword evidence="3 10" id="KW-0132">Cell division</keyword>
<dbReference type="GO" id="GO:0071555">
    <property type="term" value="P:cell wall organization"/>
    <property type="evidence" value="ECO:0007669"/>
    <property type="project" value="UniProtKB-KW"/>
</dbReference>
<evidence type="ECO:0000256" key="3">
    <source>
        <dbReference type="ARBA" id="ARBA00022618"/>
    </source>
</evidence>
<dbReference type="Pfam" id="PF08245">
    <property type="entry name" value="Mur_ligase_M"/>
    <property type="match status" value="1"/>
</dbReference>
<comment type="caution">
    <text evidence="15">The sequence shown here is derived from an EMBL/GenBank/DDBJ whole genome shotgun (WGS) entry which is preliminary data.</text>
</comment>
<evidence type="ECO:0000259" key="14">
    <source>
        <dbReference type="Pfam" id="PF08245"/>
    </source>
</evidence>
<dbReference type="SUPFAM" id="SSF63418">
    <property type="entry name" value="MurE/MurF N-terminal domain"/>
    <property type="match status" value="1"/>
</dbReference>
<dbReference type="Proteomes" id="UP000680067">
    <property type="component" value="Unassembled WGS sequence"/>
</dbReference>
<evidence type="ECO:0000256" key="1">
    <source>
        <dbReference type="ARBA" id="ARBA00022490"/>
    </source>
</evidence>
<evidence type="ECO:0000256" key="4">
    <source>
        <dbReference type="ARBA" id="ARBA00022741"/>
    </source>
</evidence>
<dbReference type="AlphaFoldDB" id="A0A941DLK5"/>
<dbReference type="NCBIfam" id="TIGR01143">
    <property type="entry name" value="murF"/>
    <property type="match status" value="1"/>
</dbReference>
<evidence type="ECO:0000259" key="13">
    <source>
        <dbReference type="Pfam" id="PF02875"/>
    </source>
</evidence>
<evidence type="ECO:0000259" key="12">
    <source>
        <dbReference type="Pfam" id="PF01225"/>
    </source>
</evidence>
<dbReference type="GO" id="GO:0047480">
    <property type="term" value="F:UDP-N-acetylmuramoyl-tripeptide-D-alanyl-D-alanine ligase activity"/>
    <property type="evidence" value="ECO:0007669"/>
    <property type="project" value="UniProtKB-UniRule"/>
</dbReference>
<sequence length="449" mass="48333">MIAGSLLALTADIPDAVCIQDVNFSGITTDTRNFKPGQLFVAIRGEQFDGHQFLQQAIDHGAAAVVAEVLPEGWNAPALKVTDTKVALGMIARFWRRKFMLPVIGVTGSNGKTTVKEMIASVLASHFGQNKRLATSGNLNNEIGVPLTVMQLNSSHESAVIEMGMNHPGEIAQLVVAAEPTIGLVNNAQREHQEFMHTVEAVARENGAVINSLPSSGVAVFPADDIFTSIWREFAGQRKVISFGFSQDADVTADYEADQAGNTIHLTAFGERVSFKLNASGVHNVRNAMAAAACCLAAGLTLKQIADGLTSFSPVKGRLQVHLSESHVTVIDDTYNANPDSVRAAIDVLRIYTDSLLILGDMGEVGEKGDEFHFEIGQYAREAGIEQVFLLGNLVKHTADGFGSNARFFSSLDELNEALDATVRSGMAVLVKGSRFMKMERVVQYLLKA</sequence>
<feature type="domain" description="Mur ligase N-terminal catalytic" evidence="12">
    <location>
        <begin position="24"/>
        <end position="93"/>
    </location>
</feature>
<keyword evidence="8 10" id="KW-0131">Cell cycle</keyword>
<keyword evidence="16" id="KW-1185">Reference proteome</keyword>
<evidence type="ECO:0000256" key="11">
    <source>
        <dbReference type="RuleBase" id="RU004136"/>
    </source>
</evidence>
<dbReference type="PANTHER" id="PTHR43024:SF1">
    <property type="entry name" value="UDP-N-ACETYLMURAMOYL-TRIPEPTIDE--D-ALANYL-D-ALANINE LIGASE"/>
    <property type="match status" value="1"/>
</dbReference>
<dbReference type="EMBL" id="JAGSPN010000001">
    <property type="protein sequence ID" value="MBR7781011.1"/>
    <property type="molecule type" value="Genomic_DNA"/>
</dbReference>
<dbReference type="InterPro" id="IPR005863">
    <property type="entry name" value="UDP-N-AcMur_synth"/>
</dbReference>
<accession>A0A941DLK5</accession>
<reference evidence="15" key="1">
    <citation type="submission" date="2021-04" db="EMBL/GenBank/DDBJ databases">
        <title>novel species isolated from subtropical streams in China.</title>
        <authorList>
            <person name="Lu H."/>
        </authorList>
    </citation>
    <scope>NUCLEOTIDE SEQUENCE</scope>
    <source>
        <strain evidence="15">LFS511W</strain>
    </source>
</reference>
<feature type="binding site" evidence="10">
    <location>
        <begin position="108"/>
        <end position="114"/>
    </location>
    <ligand>
        <name>ATP</name>
        <dbReference type="ChEBI" id="CHEBI:30616"/>
    </ligand>
</feature>
<proteinExistence type="inferred from homology"/>
<name>A0A941DLK5_9BURK</name>
<dbReference type="GO" id="GO:0051301">
    <property type="term" value="P:cell division"/>
    <property type="evidence" value="ECO:0007669"/>
    <property type="project" value="UniProtKB-KW"/>
</dbReference>
<dbReference type="Gene3D" id="3.40.1390.10">
    <property type="entry name" value="MurE/MurF, N-terminal domain"/>
    <property type="match status" value="1"/>
</dbReference>
<dbReference type="Pfam" id="PF01225">
    <property type="entry name" value="Mur_ligase"/>
    <property type="match status" value="1"/>
</dbReference>
<evidence type="ECO:0000256" key="7">
    <source>
        <dbReference type="ARBA" id="ARBA00022984"/>
    </source>
</evidence>
<keyword evidence="9 10" id="KW-0961">Cell wall biogenesis/degradation</keyword>
<dbReference type="GO" id="GO:0008360">
    <property type="term" value="P:regulation of cell shape"/>
    <property type="evidence" value="ECO:0007669"/>
    <property type="project" value="UniProtKB-KW"/>
</dbReference>
<dbReference type="InterPro" id="IPR036615">
    <property type="entry name" value="Mur_ligase_C_dom_sf"/>
</dbReference>
<gene>
    <name evidence="10 15" type="primary">murF</name>
    <name evidence="15" type="ORF">KDM89_02565</name>
</gene>
<organism evidence="15 16">
    <name type="scientific">Undibacterium luofuense</name>
    <dbReference type="NCBI Taxonomy" id="2828733"/>
    <lineage>
        <taxon>Bacteria</taxon>
        <taxon>Pseudomonadati</taxon>
        <taxon>Pseudomonadota</taxon>
        <taxon>Betaproteobacteria</taxon>
        <taxon>Burkholderiales</taxon>
        <taxon>Oxalobacteraceae</taxon>
        <taxon>Undibacterium</taxon>
    </lineage>
</organism>
<dbReference type="Pfam" id="PF02875">
    <property type="entry name" value="Mur_ligase_C"/>
    <property type="match status" value="1"/>
</dbReference>